<gene>
    <name evidence="2" type="ORF">BED41_09810</name>
</gene>
<proteinExistence type="predicted"/>
<feature type="domain" description="Phage-Barnase-EndoU-ColicinE5/D-RelE like nuclease 4" evidence="1">
    <location>
        <begin position="3"/>
        <end position="158"/>
    </location>
</feature>
<dbReference type="KEGG" id="cpor:BED41_09810"/>
<protein>
    <recommendedName>
        <fullName evidence="1">Phage-Barnase-EndoU-ColicinE5/D-RelE like nuclease 4 domain-containing protein</fullName>
    </recommendedName>
</protein>
<dbReference type="Proteomes" id="UP000093044">
    <property type="component" value="Chromosome"/>
</dbReference>
<dbReference type="AlphaFoldDB" id="A0A1B2I5V7"/>
<dbReference type="EMBL" id="CP016757">
    <property type="protein sequence ID" value="ANZ45336.1"/>
    <property type="molecule type" value="Genomic_DNA"/>
</dbReference>
<name>A0A1B2I5V7_9BACT</name>
<organism evidence="2 3">
    <name type="scientific">Cloacibacillus porcorum</name>
    <dbReference type="NCBI Taxonomy" id="1197717"/>
    <lineage>
        <taxon>Bacteria</taxon>
        <taxon>Thermotogati</taxon>
        <taxon>Synergistota</taxon>
        <taxon>Synergistia</taxon>
        <taxon>Synergistales</taxon>
        <taxon>Synergistaceae</taxon>
        <taxon>Cloacibacillus</taxon>
    </lineage>
</organism>
<dbReference type="Pfam" id="PF18813">
    <property type="entry name" value="PBECR4"/>
    <property type="match status" value="1"/>
</dbReference>
<reference evidence="2" key="1">
    <citation type="submission" date="2016-08" db="EMBL/GenBank/DDBJ databases">
        <title>Complete genome of Cloacibacillus porcorum.</title>
        <authorList>
            <person name="Looft T."/>
            <person name="Bayles D.O."/>
            <person name="Alt D.P."/>
        </authorList>
    </citation>
    <scope>NUCLEOTIDE SEQUENCE [LARGE SCALE GENOMIC DNA]</scope>
    <source>
        <strain evidence="2">CL-84</strain>
    </source>
</reference>
<evidence type="ECO:0000259" key="1">
    <source>
        <dbReference type="Pfam" id="PF18813"/>
    </source>
</evidence>
<evidence type="ECO:0000313" key="2">
    <source>
        <dbReference type="EMBL" id="ANZ45336.1"/>
    </source>
</evidence>
<dbReference type="STRING" id="1197717.BED41_09810"/>
<evidence type="ECO:0000313" key="3">
    <source>
        <dbReference type="Proteomes" id="UP000093044"/>
    </source>
</evidence>
<dbReference type="InterPro" id="IPR041420">
    <property type="entry name" value="PBECR4"/>
</dbReference>
<sequence>MSISYSFFIVDKGCKSEIILNFAAGDFLHLSGIHYLAGNMYRDKKRFFEDALRGRILYSDLWKTAQKSNMPVPYDIESRISLLTDLENFLELPLEKLKIQRHANARSKIKADYMFYQYRSFEPLEISYAFTIKRNPGETYCCNSLFTSPDNSYISRKSCIIEKRERHGPRL</sequence>
<keyword evidence="3" id="KW-1185">Reference proteome</keyword>
<accession>A0A1B2I5V7</accession>